<proteinExistence type="predicted"/>
<dbReference type="EMBL" id="JAJFAZ020000005">
    <property type="protein sequence ID" value="KAI5327510.1"/>
    <property type="molecule type" value="Genomic_DNA"/>
</dbReference>
<evidence type="ECO:0000313" key="1">
    <source>
        <dbReference type="EMBL" id="KAI5327510.1"/>
    </source>
</evidence>
<accession>A0AAD4VLV5</accession>
<organism evidence="1 2">
    <name type="scientific">Prunus dulcis</name>
    <name type="common">Almond</name>
    <name type="synonym">Amygdalus dulcis</name>
    <dbReference type="NCBI Taxonomy" id="3755"/>
    <lineage>
        <taxon>Eukaryota</taxon>
        <taxon>Viridiplantae</taxon>
        <taxon>Streptophyta</taxon>
        <taxon>Embryophyta</taxon>
        <taxon>Tracheophyta</taxon>
        <taxon>Spermatophyta</taxon>
        <taxon>Magnoliopsida</taxon>
        <taxon>eudicotyledons</taxon>
        <taxon>Gunneridae</taxon>
        <taxon>Pentapetalae</taxon>
        <taxon>rosids</taxon>
        <taxon>fabids</taxon>
        <taxon>Rosales</taxon>
        <taxon>Rosaceae</taxon>
        <taxon>Amygdaloideae</taxon>
        <taxon>Amygdaleae</taxon>
        <taxon>Prunus</taxon>
    </lineage>
</organism>
<dbReference type="AlphaFoldDB" id="A0AAD4VLV5"/>
<name>A0AAD4VLV5_PRUDU</name>
<comment type="caution">
    <text evidence="1">The sequence shown here is derived from an EMBL/GenBank/DDBJ whole genome shotgun (WGS) entry which is preliminary data.</text>
</comment>
<evidence type="ECO:0000313" key="2">
    <source>
        <dbReference type="Proteomes" id="UP001054821"/>
    </source>
</evidence>
<sequence>MFGGVVSDSTLHRSPWKAENFDKALVLYVETDSRFMIVAVVLCELESPLVGLRWGGPSCDDSCKKGTPALIESGCTGDVVRPPHPKPLSREITLRLLGESAIRTCSSQTKSK</sequence>
<keyword evidence="2" id="KW-1185">Reference proteome</keyword>
<reference evidence="1 2" key="1">
    <citation type="journal article" date="2022" name="G3 (Bethesda)">
        <title>Whole-genome sequence and methylome profiling of the almond [Prunus dulcis (Mill.) D.A. Webb] cultivar 'Nonpareil'.</title>
        <authorList>
            <person name="D'Amico-Willman K.M."/>
            <person name="Ouma W.Z."/>
            <person name="Meulia T."/>
            <person name="Sideli G.M."/>
            <person name="Gradziel T.M."/>
            <person name="Fresnedo-Ramirez J."/>
        </authorList>
    </citation>
    <scope>NUCLEOTIDE SEQUENCE [LARGE SCALE GENOMIC DNA]</scope>
    <source>
        <strain evidence="1">Clone GOH B32 T37-40</strain>
    </source>
</reference>
<protein>
    <submittedName>
        <fullName evidence="1">Uncharacterized protein</fullName>
    </submittedName>
</protein>
<dbReference type="Proteomes" id="UP001054821">
    <property type="component" value="Chromosome 5"/>
</dbReference>
<gene>
    <name evidence="1" type="ORF">L3X38_026906</name>
</gene>